<dbReference type="InterPro" id="IPR036388">
    <property type="entry name" value="WH-like_DNA-bd_sf"/>
</dbReference>
<proteinExistence type="predicted"/>
<dbReference type="Pfam" id="PF21984">
    <property type="entry name" value="DnaD_N"/>
    <property type="match status" value="1"/>
</dbReference>
<dbReference type="Gene3D" id="1.10.10.10">
    <property type="entry name" value="Winged helix-like DNA-binding domain superfamily/Winged helix DNA-binding domain"/>
    <property type="match status" value="1"/>
</dbReference>
<protein>
    <recommendedName>
        <fullName evidence="1">DnaD N-terminal domain-containing protein</fullName>
    </recommendedName>
</protein>
<comment type="caution">
    <text evidence="2">The sequence shown here is derived from an EMBL/GenBank/DDBJ whole genome shotgun (WGS) entry which is preliminary data.</text>
</comment>
<reference evidence="2 3" key="1">
    <citation type="journal article" date="2018" name="Nat. Biotechnol.">
        <title>A standardized bacterial taxonomy based on genome phylogeny substantially revises the tree of life.</title>
        <authorList>
            <person name="Parks D.H."/>
            <person name="Chuvochina M."/>
            <person name="Waite D.W."/>
            <person name="Rinke C."/>
            <person name="Skarshewski A."/>
            <person name="Chaumeil P.A."/>
            <person name="Hugenholtz P."/>
        </authorList>
    </citation>
    <scope>NUCLEOTIDE SEQUENCE [LARGE SCALE GENOMIC DNA]</scope>
    <source>
        <strain evidence="2">UBA11701</strain>
    </source>
</reference>
<accession>A0A3D0ZP81</accession>
<dbReference type="InterPro" id="IPR036390">
    <property type="entry name" value="WH_DNA-bd_sf"/>
</dbReference>
<dbReference type="AlphaFoldDB" id="A0A3D0ZP81"/>
<organism evidence="2 3">
    <name type="scientific">candidate division WWE3 bacterium</name>
    <dbReference type="NCBI Taxonomy" id="2053526"/>
    <lineage>
        <taxon>Bacteria</taxon>
        <taxon>Katanobacteria</taxon>
    </lineage>
</organism>
<dbReference type="Proteomes" id="UP000263336">
    <property type="component" value="Unassembled WGS sequence"/>
</dbReference>
<dbReference type="SUPFAM" id="SSF46785">
    <property type="entry name" value="Winged helix' DNA-binding domain"/>
    <property type="match status" value="1"/>
</dbReference>
<evidence type="ECO:0000259" key="1">
    <source>
        <dbReference type="Pfam" id="PF21984"/>
    </source>
</evidence>
<evidence type="ECO:0000313" key="3">
    <source>
        <dbReference type="Proteomes" id="UP000263336"/>
    </source>
</evidence>
<sequence length="171" mass="20082">MEIKKVNEYLDKSIACRWSPIVAKAGWTPIANVFIENYCKLDINPNEAMFLIHCFMYKWTVDKPYVSLTKVSIQMGKSRDTVQRYAKELEKKGFIKRIYRTRLPSLVNLNPLIKAMETFAIHPTLTKVPMQNIRTTYAKAHTKEEPLRRTITEFNKSKGIQHISEVMTWRK</sequence>
<name>A0A3D0ZP81_UNCKA</name>
<feature type="domain" description="DnaD N-terminal" evidence="1">
    <location>
        <begin position="30"/>
        <end position="97"/>
    </location>
</feature>
<evidence type="ECO:0000313" key="2">
    <source>
        <dbReference type="EMBL" id="HCC41852.1"/>
    </source>
</evidence>
<dbReference type="EMBL" id="DOZN01000001">
    <property type="protein sequence ID" value="HCC41852.1"/>
    <property type="molecule type" value="Genomic_DNA"/>
</dbReference>
<dbReference type="InterPro" id="IPR053843">
    <property type="entry name" value="DnaD_N"/>
</dbReference>
<gene>
    <name evidence="2" type="ORF">DEP93_00045</name>
</gene>